<keyword evidence="7" id="KW-1185">Reference proteome</keyword>
<dbReference type="Proteomes" id="UP000823399">
    <property type="component" value="Unassembled WGS sequence"/>
</dbReference>
<evidence type="ECO:0000256" key="5">
    <source>
        <dbReference type="ARBA" id="ARBA00023242"/>
    </source>
</evidence>
<evidence type="ECO:0000256" key="4">
    <source>
        <dbReference type="ARBA" id="ARBA00022833"/>
    </source>
</evidence>
<dbReference type="InterPro" id="IPR052035">
    <property type="entry name" value="ZnF_BED_domain_contain"/>
</dbReference>
<dbReference type="PANTHER" id="PTHR46481">
    <property type="entry name" value="ZINC FINGER BED DOMAIN-CONTAINING PROTEIN 4"/>
    <property type="match status" value="1"/>
</dbReference>
<keyword evidence="5" id="KW-0539">Nucleus</keyword>
<dbReference type="GeneID" id="64692284"/>
<name>A0A9P7FBB4_9AGAM</name>
<dbReference type="PANTHER" id="PTHR46481:SF10">
    <property type="entry name" value="ZINC FINGER BED DOMAIN-CONTAINING PROTEIN 39"/>
    <property type="match status" value="1"/>
</dbReference>
<dbReference type="AlphaFoldDB" id="A0A9P7FBB4"/>
<keyword evidence="3" id="KW-0863">Zinc-finger</keyword>
<gene>
    <name evidence="6" type="ORF">F5147DRAFT_527450</name>
</gene>
<evidence type="ECO:0000313" key="7">
    <source>
        <dbReference type="Proteomes" id="UP000823399"/>
    </source>
</evidence>
<accession>A0A9P7FBB4</accession>
<keyword evidence="4" id="KW-0862">Zinc</keyword>
<dbReference type="EMBL" id="JABBWM010000015">
    <property type="protein sequence ID" value="KAG2112271.1"/>
    <property type="molecule type" value="Genomic_DNA"/>
</dbReference>
<evidence type="ECO:0000313" key="6">
    <source>
        <dbReference type="EMBL" id="KAG2112271.1"/>
    </source>
</evidence>
<dbReference type="OrthoDB" id="2662702at2759"/>
<dbReference type="GO" id="GO:0008270">
    <property type="term" value="F:zinc ion binding"/>
    <property type="evidence" value="ECO:0007669"/>
    <property type="project" value="UniProtKB-KW"/>
</dbReference>
<proteinExistence type="predicted"/>
<reference evidence="6" key="1">
    <citation type="journal article" date="2020" name="New Phytol.">
        <title>Comparative genomics reveals dynamic genome evolution in host specialist ectomycorrhizal fungi.</title>
        <authorList>
            <person name="Lofgren L.A."/>
            <person name="Nguyen N.H."/>
            <person name="Vilgalys R."/>
            <person name="Ruytinx J."/>
            <person name="Liao H.L."/>
            <person name="Branco S."/>
            <person name="Kuo A."/>
            <person name="LaButti K."/>
            <person name="Lipzen A."/>
            <person name="Andreopoulos W."/>
            <person name="Pangilinan J."/>
            <person name="Riley R."/>
            <person name="Hundley H."/>
            <person name="Na H."/>
            <person name="Barry K."/>
            <person name="Grigoriev I.V."/>
            <person name="Stajich J.E."/>
            <person name="Kennedy P.G."/>
        </authorList>
    </citation>
    <scope>NUCLEOTIDE SEQUENCE</scope>
    <source>
        <strain evidence="6">FC423</strain>
    </source>
</reference>
<comment type="subcellular location">
    <subcellularLocation>
        <location evidence="1">Nucleus</location>
    </subcellularLocation>
</comment>
<keyword evidence="2" id="KW-0479">Metal-binding</keyword>
<dbReference type="InterPro" id="IPR012337">
    <property type="entry name" value="RNaseH-like_sf"/>
</dbReference>
<feature type="non-terminal residue" evidence="6">
    <location>
        <position position="1"/>
    </location>
</feature>
<comment type="caution">
    <text evidence="6">The sequence shown here is derived from an EMBL/GenBank/DDBJ whole genome shotgun (WGS) entry which is preliminary data.</text>
</comment>
<feature type="non-terminal residue" evidence="6">
    <location>
        <position position="171"/>
    </location>
</feature>
<organism evidence="6 7">
    <name type="scientific">Suillus discolor</name>
    <dbReference type="NCBI Taxonomy" id="1912936"/>
    <lineage>
        <taxon>Eukaryota</taxon>
        <taxon>Fungi</taxon>
        <taxon>Dikarya</taxon>
        <taxon>Basidiomycota</taxon>
        <taxon>Agaricomycotina</taxon>
        <taxon>Agaricomycetes</taxon>
        <taxon>Agaricomycetidae</taxon>
        <taxon>Boletales</taxon>
        <taxon>Suillineae</taxon>
        <taxon>Suillaceae</taxon>
        <taxon>Suillus</taxon>
    </lineage>
</organism>
<dbReference type="RefSeq" id="XP_041295202.1">
    <property type="nucleotide sequence ID" value="XM_041430025.1"/>
</dbReference>
<sequence length="171" mass="19850">GWVNKETLLNHNERLELAANIRPIRLLLVKLQKLATKIVHSTTILLPVWKGILEDLKLAQQIMPRDVSTRWNSTFDMLNFALQYRNAIDVIVDKRKLGLGEYALEDGEWMLVKQLHDVLKVCGHMTLVTHADITRNKHKLSYFQSAGWQQDWIDTAENLVCTEFKCYVSHL</sequence>
<protein>
    <submittedName>
        <fullName evidence="6">Uncharacterized protein</fullName>
    </submittedName>
</protein>
<evidence type="ECO:0000256" key="2">
    <source>
        <dbReference type="ARBA" id="ARBA00022723"/>
    </source>
</evidence>
<dbReference type="GO" id="GO:0005634">
    <property type="term" value="C:nucleus"/>
    <property type="evidence" value="ECO:0007669"/>
    <property type="project" value="UniProtKB-SubCell"/>
</dbReference>
<evidence type="ECO:0000256" key="3">
    <source>
        <dbReference type="ARBA" id="ARBA00022771"/>
    </source>
</evidence>
<dbReference type="SUPFAM" id="SSF53098">
    <property type="entry name" value="Ribonuclease H-like"/>
    <property type="match status" value="1"/>
</dbReference>
<evidence type="ECO:0000256" key="1">
    <source>
        <dbReference type="ARBA" id="ARBA00004123"/>
    </source>
</evidence>